<dbReference type="Proteomes" id="UP001221142">
    <property type="component" value="Unassembled WGS sequence"/>
</dbReference>
<keyword evidence="3" id="KW-0813">Transport</keyword>
<comment type="subcellular location">
    <subcellularLocation>
        <location evidence="1">Membrane</location>
        <topology evidence="1">Multi-pass membrane protein</topology>
    </subcellularLocation>
</comment>
<feature type="transmembrane region" description="Helical" evidence="10">
    <location>
        <begin position="314"/>
        <end position="333"/>
    </location>
</feature>
<evidence type="ECO:0000256" key="10">
    <source>
        <dbReference type="SAM" id="Phobius"/>
    </source>
</evidence>
<evidence type="ECO:0000256" key="4">
    <source>
        <dbReference type="ARBA" id="ARBA00022692"/>
    </source>
</evidence>
<evidence type="ECO:0000256" key="3">
    <source>
        <dbReference type="ARBA" id="ARBA00022448"/>
    </source>
</evidence>
<feature type="transmembrane region" description="Helical" evidence="10">
    <location>
        <begin position="697"/>
        <end position="717"/>
    </location>
</feature>
<evidence type="ECO:0000313" key="11">
    <source>
        <dbReference type="EMBL" id="KAJ7624635.1"/>
    </source>
</evidence>
<dbReference type="EMBL" id="JARKIF010000013">
    <property type="protein sequence ID" value="KAJ7624635.1"/>
    <property type="molecule type" value="Genomic_DNA"/>
</dbReference>
<protein>
    <submittedName>
        <fullName evidence="11">OPT-domain-containing protein</fullName>
    </submittedName>
</protein>
<feature type="transmembrane region" description="Helical" evidence="10">
    <location>
        <begin position="166"/>
        <end position="187"/>
    </location>
</feature>
<accession>A0AAD7BLJ4</accession>
<evidence type="ECO:0000256" key="1">
    <source>
        <dbReference type="ARBA" id="ARBA00004141"/>
    </source>
</evidence>
<name>A0AAD7BLJ4_9AGAR</name>
<gene>
    <name evidence="11" type="ORF">FB45DRAFT_836687</name>
</gene>
<keyword evidence="7 10" id="KW-1133">Transmembrane helix</keyword>
<dbReference type="InterPro" id="IPR004813">
    <property type="entry name" value="OPT"/>
</dbReference>
<comment type="similarity">
    <text evidence="2">Belongs to the oligopeptide OPT transporter family.</text>
</comment>
<feature type="transmembrane region" description="Helical" evidence="10">
    <location>
        <begin position="462"/>
        <end position="483"/>
    </location>
</feature>
<feature type="transmembrane region" description="Helical" evidence="10">
    <location>
        <begin position="631"/>
        <end position="653"/>
    </location>
</feature>
<feature type="transmembrane region" description="Helical" evidence="10">
    <location>
        <begin position="382"/>
        <end position="408"/>
    </location>
</feature>
<evidence type="ECO:0000256" key="8">
    <source>
        <dbReference type="ARBA" id="ARBA00023136"/>
    </source>
</evidence>
<evidence type="ECO:0000256" key="6">
    <source>
        <dbReference type="ARBA" id="ARBA00022927"/>
    </source>
</evidence>
<evidence type="ECO:0000256" key="9">
    <source>
        <dbReference type="SAM" id="MobiDB-lite"/>
    </source>
</evidence>
<keyword evidence="5" id="KW-0571">Peptide transport</keyword>
<dbReference type="GO" id="GO:0035673">
    <property type="term" value="F:oligopeptide transmembrane transporter activity"/>
    <property type="evidence" value="ECO:0007669"/>
    <property type="project" value="InterPro"/>
</dbReference>
<evidence type="ECO:0000256" key="5">
    <source>
        <dbReference type="ARBA" id="ARBA00022856"/>
    </source>
</evidence>
<evidence type="ECO:0000256" key="7">
    <source>
        <dbReference type="ARBA" id="ARBA00022989"/>
    </source>
</evidence>
<feature type="transmembrane region" description="Helical" evidence="10">
    <location>
        <begin position="521"/>
        <end position="543"/>
    </location>
</feature>
<dbReference type="NCBIfam" id="TIGR00728">
    <property type="entry name" value="OPT_sfam"/>
    <property type="match status" value="1"/>
</dbReference>
<dbReference type="PANTHER" id="PTHR22601">
    <property type="entry name" value="ISP4 LIKE PROTEIN"/>
    <property type="match status" value="1"/>
</dbReference>
<feature type="transmembrane region" description="Helical" evidence="10">
    <location>
        <begin position="577"/>
        <end position="599"/>
    </location>
</feature>
<organism evidence="11 12">
    <name type="scientific">Roridomyces roridus</name>
    <dbReference type="NCBI Taxonomy" id="1738132"/>
    <lineage>
        <taxon>Eukaryota</taxon>
        <taxon>Fungi</taxon>
        <taxon>Dikarya</taxon>
        <taxon>Basidiomycota</taxon>
        <taxon>Agaricomycotina</taxon>
        <taxon>Agaricomycetes</taxon>
        <taxon>Agaricomycetidae</taxon>
        <taxon>Agaricales</taxon>
        <taxon>Marasmiineae</taxon>
        <taxon>Mycenaceae</taxon>
        <taxon>Roridomyces</taxon>
    </lineage>
</organism>
<evidence type="ECO:0000256" key="2">
    <source>
        <dbReference type="ARBA" id="ARBA00008807"/>
    </source>
</evidence>
<feature type="transmembrane region" description="Helical" evidence="10">
    <location>
        <begin position="272"/>
        <end position="294"/>
    </location>
</feature>
<feature type="transmembrane region" description="Helical" evidence="10">
    <location>
        <begin position="665"/>
        <end position="685"/>
    </location>
</feature>
<dbReference type="GO" id="GO:0015031">
    <property type="term" value="P:protein transport"/>
    <property type="evidence" value="ECO:0007669"/>
    <property type="project" value="UniProtKB-KW"/>
</dbReference>
<reference evidence="11" key="1">
    <citation type="submission" date="2023-03" db="EMBL/GenBank/DDBJ databases">
        <title>Massive genome expansion in bonnet fungi (Mycena s.s.) driven by repeated elements and novel gene families across ecological guilds.</title>
        <authorList>
            <consortium name="Lawrence Berkeley National Laboratory"/>
            <person name="Harder C.B."/>
            <person name="Miyauchi S."/>
            <person name="Viragh M."/>
            <person name="Kuo A."/>
            <person name="Thoen E."/>
            <person name="Andreopoulos B."/>
            <person name="Lu D."/>
            <person name="Skrede I."/>
            <person name="Drula E."/>
            <person name="Henrissat B."/>
            <person name="Morin E."/>
            <person name="Kohler A."/>
            <person name="Barry K."/>
            <person name="LaButti K."/>
            <person name="Morin E."/>
            <person name="Salamov A."/>
            <person name="Lipzen A."/>
            <person name="Mereny Z."/>
            <person name="Hegedus B."/>
            <person name="Baldrian P."/>
            <person name="Stursova M."/>
            <person name="Weitz H."/>
            <person name="Taylor A."/>
            <person name="Grigoriev I.V."/>
            <person name="Nagy L.G."/>
            <person name="Martin F."/>
            <person name="Kauserud H."/>
        </authorList>
    </citation>
    <scope>NUCLEOTIDE SEQUENCE</scope>
    <source>
        <strain evidence="11">9284</strain>
    </source>
</reference>
<keyword evidence="8 10" id="KW-0472">Membrane</keyword>
<feature type="transmembrane region" description="Helical" evidence="10">
    <location>
        <begin position="139"/>
        <end position="159"/>
    </location>
</feature>
<feature type="transmembrane region" description="Helical" evidence="10">
    <location>
        <begin position="549"/>
        <end position="570"/>
    </location>
</feature>
<feature type="region of interest" description="Disordered" evidence="9">
    <location>
        <begin position="1"/>
        <end position="22"/>
    </location>
</feature>
<keyword evidence="6" id="KW-0653">Protein transport</keyword>
<keyword evidence="12" id="KW-1185">Reference proteome</keyword>
<sequence>MEKDPVQVNEKGSSHSSLDEKGAVGLADLDGLGAEMQAIPEHLLEAAEHAQTMSAEEIEETIHIIVEEHGDDPNFPQGVLIAARRYLYDEELKQNPVEYQQVYEELKVEAALILINSPYAEVRAVVDNHDDPNISGATFRTLVIGTIFVGAGGFINQFFSIRFPSITVLANVAQVLAYPAAMLMSLLPTRQFTTFGYTWSLNPGKFNQKEHMLITIMANVGFNTPYTNNIIWVQFLPLYFNQGWAAGFGYQILVALSTNFIGYGLAGLTRRFLVYPAYAIWPTNLAMIALNKAFHTSAAENTIANGWGITKMRWFLICFSSMFVYFWFPDFIFQALSFFNWMTWIAPNNVHLAAITGSYTGLGLNPIPTFDWNQFTPILDPLIYPFFSTFNTFLGEILTFPVIVALWYTNTWNTGYLPINSNRVFDNTGGLYNISKVVNSDMLFDQEKYSSYSPAYLASGNILIYGLFFATYTATLTHAVLYYRREISHGLKSVFSKKKTSEVHRDVHVRLMMQYKEVPEWQYFVILVLSIALGAIGIGVFHTETSPAVVLYGVFLAAIFVIPIGIILAITNVQITLNVLAELFGGLWFPGNAIAMNYFKSYGYVTTAHTLNFAQDLKLAHYMHIPPYHTFIAQIYATIVSSFVCTAILNFQMTKISGVCTPEQVNHFTCPGINTFFTASVLWGTLGPKRMFGAGGIYNSLLYCFLIGAVIPIPFYFLRKRVKMFEYIHLPILLAGGLNYAPYNLSNLWPAVPVAFFFNVYVKKRYLAWWSKYNYITTTAFSSAIAISAVVIFFCVQWTNVEINWSGNTRPFDGCDGTGCPRLQVPEQGFFGPGVGEFH</sequence>
<dbReference type="GO" id="GO:0016020">
    <property type="term" value="C:membrane"/>
    <property type="evidence" value="ECO:0007669"/>
    <property type="project" value="UniProtKB-SubCell"/>
</dbReference>
<feature type="transmembrane region" description="Helical" evidence="10">
    <location>
        <begin position="244"/>
        <end position="265"/>
    </location>
</feature>
<proteinExistence type="inferred from homology"/>
<dbReference type="AlphaFoldDB" id="A0AAD7BLJ4"/>
<dbReference type="NCBIfam" id="TIGR00727">
    <property type="entry name" value="ISP4_OPT"/>
    <property type="match status" value="1"/>
</dbReference>
<dbReference type="InterPro" id="IPR004648">
    <property type="entry name" value="Oligpept_transpt"/>
</dbReference>
<comment type="caution">
    <text evidence="11">The sequence shown here is derived from an EMBL/GenBank/DDBJ whole genome shotgun (WGS) entry which is preliminary data.</text>
</comment>
<keyword evidence="4 10" id="KW-0812">Transmembrane</keyword>
<evidence type="ECO:0000313" key="12">
    <source>
        <dbReference type="Proteomes" id="UP001221142"/>
    </source>
</evidence>
<feature type="transmembrane region" description="Helical" evidence="10">
    <location>
        <begin position="774"/>
        <end position="799"/>
    </location>
</feature>
<dbReference type="Pfam" id="PF03169">
    <property type="entry name" value="OPT"/>
    <property type="match status" value="1"/>
</dbReference>